<keyword evidence="1" id="KW-0206">Cytoskeleton</keyword>
<organism evidence="2">
    <name type="scientific">Lotharella globosa</name>
    <dbReference type="NCBI Taxonomy" id="91324"/>
    <lineage>
        <taxon>Eukaryota</taxon>
        <taxon>Sar</taxon>
        <taxon>Rhizaria</taxon>
        <taxon>Cercozoa</taxon>
        <taxon>Chlorarachniophyceae</taxon>
        <taxon>Lotharella</taxon>
    </lineage>
</organism>
<keyword evidence="1" id="KW-0493">Microtubule</keyword>
<dbReference type="GO" id="GO:0045505">
    <property type="term" value="F:dynein intermediate chain binding"/>
    <property type="evidence" value="ECO:0007669"/>
    <property type="project" value="TreeGrafter"/>
</dbReference>
<reference evidence="2" key="1">
    <citation type="submission" date="2021-01" db="EMBL/GenBank/DDBJ databases">
        <authorList>
            <person name="Corre E."/>
            <person name="Pelletier E."/>
            <person name="Niang G."/>
            <person name="Scheremetjew M."/>
            <person name="Finn R."/>
            <person name="Kale V."/>
            <person name="Holt S."/>
            <person name="Cochrane G."/>
            <person name="Meng A."/>
            <person name="Brown T."/>
            <person name="Cohen L."/>
        </authorList>
    </citation>
    <scope>NUCLEOTIDE SEQUENCE</scope>
    <source>
        <strain evidence="2">CCCM811</strain>
    </source>
</reference>
<name>A0A7S4DVA9_9EUKA</name>
<dbReference type="SUPFAM" id="SSF54648">
    <property type="entry name" value="DLC"/>
    <property type="match status" value="1"/>
</dbReference>
<keyword evidence="1" id="KW-0505">Motor protein</keyword>
<dbReference type="EMBL" id="HBIV01034717">
    <property type="protein sequence ID" value="CAE0673088.1"/>
    <property type="molecule type" value="Transcribed_RNA"/>
</dbReference>
<dbReference type="PANTHER" id="PTHR11886:SF35">
    <property type="entry name" value="DYNEIN LIGHT CHAIN"/>
    <property type="match status" value="1"/>
</dbReference>
<dbReference type="PANTHER" id="PTHR11886">
    <property type="entry name" value="DYNEIN LIGHT CHAIN"/>
    <property type="match status" value="1"/>
</dbReference>
<dbReference type="Pfam" id="PF01221">
    <property type="entry name" value="Dynein_light"/>
    <property type="match status" value="1"/>
</dbReference>
<comment type="subcellular location">
    <subcellularLocation>
        <location evidence="1">Cytoplasm</location>
        <location evidence="1">Cytoskeleton</location>
    </subcellularLocation>
</comment>
<dbReference type="AlphaFoldDB" id="A0A7S4DVA9"/>
<dbReference type="GO" id="GO:0005868">
    <property type="term" value="C:cytoplasmic dynein complex"/>
    <property type="evidence" value="ECO:0007669"/>
    <property type="project" value="TreeGrafter"/>
</dbReference>
<keyword evidence="1" id="KW-0963">Cytoplasm</keyword>
<dbReference type="GO" id="GO:0005874">
    <property type="term" value="C:microtubule"/>
    <property type="evidence" value="ECO:0007669"/>
    <property type="project" value="UniProtKB-KW"/>
</dbReference>
<dbReference type="SMART" id="SM01375">
    <property type="entry name" value="Dynein_light"/>
    <property type="match status" value="1"/>
</dbReference>
<dbReference type="InterPro" id="IPR001372">
    <property type="entry name" value="Dynein_light_chain_typ-1/2"/>
</dbReference>
<protein>
    <recommendedName>
        <fullName evidence="1">Dynein light chain</fullName>
    </recommendedName>
</protein>
<gene>
    <name evidence="2" type="ORF">LGLO00237_LOCUS24764</name>
</gene>
<dbReference type="Gene3D" id="3.30.740.10">
    <property type="entry name" value="Protein Inhibitor Of Neuronal Nitric Oxide Synthase"/>
    <property type="match status" value="1"/>
</dbReference>
<dbReference type="GO" id="GO:0007017">
    <property type="term" value="P:microtubule-based process"/>
    <property type="evidence" value="ECO:0007669"/>
    <property type="project" value="InterPro"/>
</dbReference>
<evidence type="ECO:0000313" key="2">
    <source>
        <dbReference type="EMBL" id="CAE0673088.1"/>
    </source>
</evidence>
<evidence type="ECO:0000256" key="1">
    <source>
        <dbReference type="RuleBase" id="RU365010"/>
    </source>
</evidence>
<proteinExistence type="inferred from homology"/>
<sequence length="116" mass="13079">MSDAKRPEAKKPDSKKDQGSVVIKACKMPENMADIAVKTTIKGLEETNDLHQAADYVKKEFEADKFVDDTSGEKISTKGVWHCCIGRKFGAFVTFAEGNYIQFYHRQLCVIIWKSS</sequence>
<accession>A0A7S4DVA9</accession>
<keyword evidence="1" id="KW-0243">Dynein</keyword>
<comment type="similarity">
    <text evidence="1">Belongs to the dynein light chain family.</text>
</comment>
<dbReference type="InterPro" id="IPR037177">
    <property type="entry name" value="DLC_sf"/>
</dbReference>